<dbReference type="Proteomes" id="UP001589627">
    <property type="component" value="Unassembled WGS sequence"/>
</dbReference>
<evidence type="ECO:0000259" key="4">
    <source>
        <dbReference type="PROSITE" id="PS50949"/>
    </source>
</evidence>
<evidence type="ECO:0000256" key="3">
    <source>
        <dbReference type="ARBA" id="ARBA00023163"/>
    </source>
</evidence>
<comment type="caution">
    <text evidence="5">The sequence shown here is derived from an EMBL/GenBank/DDBJ whole genome shotgun (WGS) entry which is preliminary data.</text>
</comment>
<dbReference type="Gene3D" id="1.20.120.530">
    <property type="entry name" value="GntR ligand-binding domain-like"/>
    <property type="match status" value="1"/>
</dbReference>
<dbReference type="EMBL" id="JBHLZP010000045">
    <property type="protein sequence ID" value="MFB9832304.1"/>
    <property type="molecule type" value="Genomic_DNA"/>
</dbReference>
<evidence type="ECO:0000313" key="6">
    <source>
        <dbReference type="Proteomes" id="UP001589627"/>
    </source>
</evidence>
<keyword evidence="1" id="KW-0805">Transcription regulation</keyword>
<protein>
    <submittedName>
        <fullName evidence="5">GntR family transcriptional regulator</fullName>
    </submittedName>
</protein>
<keyword evidence="3" id="KW-0804">Transcription</keyword>
<proteinExistence type="predicted"/>
<evidence type="ECO:0000313" key="5">
    <source>
        <dbReference type="EMBL" id="MFB9832304.1"/>
    </source>
</evidence>
<dbReference type="SUPFAM" id="SSF48008">
    <property type="entry name" value="GntR ligand-binding domain-like"/>
    <property type="match status" value="1"/>
</dbReference>
<dbReference type="PROSITE" id="PS50949">
    <property type="entry name" value="HTH_GNTR"/>
    <property type="match status" value="1"/>
</dbReference>
<evidence type="ECO:0000256" key="1">
    <source>
        <dbReference type="ARBA" id="ARBA00023015"/>
    </source>
</evidence>
<keyword evidence="2" id="KW-0238">DNA-binding</keyword>
<dbReference type="InterPro" id="IPR036390">
    <property type="entry name" value="WH_DNA-bd_sf"/>
</dbReference>
<dbReference type="InterPro" id="IPR000524">
    <property type="entry name" value="Tscrpt_reg_HTH_GntR"/>
</dbReference>
<dbReference type="PANTHER" id="PTHR43537">
    <property type="entry name" value="TRANSCRIPTIONAL REGULATOR, GNTR FAMILY"/>
    <property type="match status" value="1"/>
</dbReference>
<dbReference type="Gene3D" id="1.10.10.10">
    <property type="entry name" value="Winged helix-like DNA-binding domain superfamily/Winged helix DNA-binding domain"/>
    <property type="match status" value="1"/>
</dbReference>
<dbReference type="Pfam" id="PF07729">
    <property type="entry name" value="FCD"/>
    <property type="match status" value="1"/>
</dbReference>
<gene>
    <name evidence="5" type="ORF">ACFFNX_08910</name>
</gene>
<evidence type="ECO:0000256" key="2">
    <source>
        <dbReference type="ARBA" id="ARBA00023125"/>
    </source>
</evidence>
<name>A0ABV5YBB3_9ACTN</name>
<dbReference type="InterPro" id="IPR036388">
    <property type="entry name" value="WH-like_DNA-bd_sf"/>
</dbReference>
<keyword evidence="6" id="KW-1185">Reference proteome</keyword>
<organism evidence="5 6">
    <name type="scientific">Actinoallomurus acaciae</name>
    <dbReference type="NCBI Taxonomy" id="502577"/>
    <lineage>
        <taxon>Bacteria</taxon>
        <taxon>Bacillati</taxon>
        <taxon>Actinomycetota</taxon>
        <taxon>Actinomycetes</taxon>
        <taxon>Streptosporangiales</taxon>
        <taxon>Thermomonosporaceae</taxon>
        <taxon>Actinoallomurus</taxon>
    </lineage>
</organism>
<sequence length="232" mass="24985">MAEQRLSRPDGGKIATGPASMQRLSLSEQALAVLRQAMVSGEIQPGEIYSAAALASQLGVSNSPVREAMLTLVNEGLMVPVRNRGFQVVPITAGELDEIQQIRVLLEVPTMVQVAGRHAEFDLAPYAAVAQGIVDAAQEGDITGYLERDRDFHLGLIGLIGNARLTKMVGTLRDHTRLFGLKGLNEQGQLIASAKEHLDIIAAMQAGDTAETERLMSVHLGHITREWSGDKD</sequence>
<reference evidence="5 6" key="1">
    <citation type="submission" date="2024-09" db="EMBL/GenBank/DDBJ databases">
        <authorList>
            <person name="Sun Q."/>
            <person name="Mori K."/>
        </authorList>
    </citation>
    <scope>NUCLEOTIDE SEQUENCE [LARGE SCALE GENOMIC DNA]</scope>
    <source>
        <strain evidence="5 6">TBRC 0563</strain>
    </source>
</reference>
<accession>A0ABV5YBB3</accession>
<dbReference type="SMART" id="SM00895">
    <property type="entry name" value="FCD"/>
    <property type="match status" value="1"/>
</dbReference>
<dbReference type="PANTHER" id="PTHR43537:SF45">
    <property type="entry name" value="GNTR FAMILY REGULATORY PROTEIN"/>
    <property type="match status" value="1"/>
</dbReference>
<dbReference type="InterPro" id="IPR011711">
    <property type="entry name" value="GntR_C"/>
</dbReference>
<dbReference type="Pfam" id="PF00392">
    <property type="entry name" value="GntR"/>
    <property type="match status" value="1"/>
</dbReference>
<feature type="domain" description="HTH gntR-type" evidence="4">
    <location>
        <begin position="24"/>
        <end position="91"/>
    </location>
</feature>
<dbReference type="SMART" id="SM00345">
    <property type="entry name" value="HTH_GNTR"/>
    <property type="match status" value="1"/>
</dbReference>
<dbReference type="InterPro" id="IPR008920">
    <property type="entry name" value="TF_FadR/GntR_C"/>
</dbReference>
<dbReference type="RefSeq" id="WP_378197937.1">
    <property type="nucleotide sequence ID" value="NZ_JBHLZP010000045.1"/>
</dbReference>
<dbReference type="SUPFAM" id="SSF46785">
    <property type="entry name" value="Winged helix' DNA-binding domain"/>
    <property type="match status" value="1"/>
</dbReference>